<evidence type="ECO:0000313" key="2">
    <source>
        <dbReference type="EMBL" id="GJQ08228.1"/>
    </source>
</evidence>
<comment type="similarity">
    <text evidence="1">Belongs to the UPF0235 family.</text>
</comment>
<dbReference type="PANTHER" id="PTHR13420:SF7">
    <property type="entry name" value="UPF0235 PROTEIN C15ORF40"/>
    <property type="match status" value="1"/>
</dbReference>
<keyword evidence="3" id="KW-1185">Reference proteome</keyword>
<dbReference type="SUPFAM" id="SSF69786">
    <property type="entry name" value="YggU-like"/>
    <property type="match status" value="1"/>
</dbReference>
<evidence type="ECO:0000313" key="3">
    <source>
        <dbReference type="Proteomes" id="UP001061958"/>
    </source>
</evidence>
<proteinExistence type="inferred from homology"/>
<reference evidence="2" key="2">
    <citation type="submission" date="2022-01" db="EMBL/GenBank/DDBJ databases">
        <authorList>
            <person name="Hirooka S."/>
            <person name="Miyagishima S.Y."/>
        </authorList>
    </citation>
    <scope>NUCLEOTIDE SEQUENCE</scope>
    <source>
        <strain evidence="2">NBRC 102759</strain>
    </source>
</reference>
<dbReference type="Pfam" id="PF02594">
    <property type="entry name" value="DUF167"/>
    <property type="match status" value="1"/>
</dbReference>
<protein>
    <submittedName>
        <fullName evidence="2">Uncharacterized protein</fullName>
    </submittedName>
</protein>
<dbReference type="HAMAP" id="MF_00634">
    <property type="entry name" value="UPF0235"/>
    <property type="match status" value="1"/>
</dbReference>
<dbReference type="PANTHER" id="PTHR13420">
    <property type="entry name" value="UPF0235 PROTEIN C15ORF40"/>
    <property type="match status" value="1"/>
</dbReference>
<dbReference type="GO" id="GO:0005737">
    <property type="term" value="C:cytoplasm"/>
    <property type="evidence" value="ECO:0007669"/>
    <property type="project" value="TreeGrafter"/>
</dbReference>
<reference evidence="2" key="1">
    <citation type="journal article" date="2022" name="Proc. Natl. Acad. Sci. U.S.A.">
        <title>Life cycle and functional genomics of the unicellular red alga Galdieria for elucidating algal and plant evolution and industrial use.</title>
        <authorList>
            <person name="Hirooka S."/>
            <person name="Itabashi T."/>
            <person name="Ichinose T.M."/>
            <person name="Onuma R."/>
            <person name="Fujiwara T."/>
            <person name="Yamashita S."/>
            <person name="Jong L.W."/>
            <person name="Tomita R."/>
            <person name="Iwane A.H."/>
            <person name="Miyagishima S.Y."/>
        </authorList>
    </citation>
    <scope>NUCLEOTIDE SEQUENCE</scope>
    <source>
        <strain evidence="2">NBRC 102759</strain>
    </source>
</reference>
<name>A0A9C7UM53_9RHOD</name>
<gene>
    <name evidence="2" type="ORF">GpartN1_g19.t1</name>
</gene>
<organism evidence="2 3">
    <name type="scientific">Galdieria partita</name>
    <dbReference type="NCBI Taxonomy" id="83374"/>
    <lineage>
        <taxon>Eukaryota</taxon>
        <taxon>Rhodophyta</taxon>
        <taxon>Bangiophyceae</taxon>
        <taxon>Galdieriales</taxon>
        <taxon>Galdieriaceae</taxon>
        <taxon>Galdieria</taxon>
    </lineage>
</organism>
<comment type="caution">
    <text evidence="2">The sequence shown here is derived from an EMBL/GenBank/DDBJ whole genome shotgun (WGS) entry which is preliminary data.</text>
</comment>
<accession>A0A9C7UM53</accession>
<dbReference type="OrthoDB" id="244097at2759"/>
<evidence type="ECO:0000256" key="1">
    <source>
        <dbReference type="ARBA" id="ARBA00010364"/>
    </source>
</evidence>
<dbReference type="SMART" id="SM01152">
    <property type="entry name" value="DUF167"/>
    <property type="match status" value="1"/>
</dbReference>
<dbReference type="NCBIfam" id="TIGR00251">
    <property type="entry name" value="DUF167 family protein"/>
    <property type="match status" value="1"/>
</dbReference>
<dbReference type="EMBL" id="BQMJ01000001">
    <property type="protein sequence ID" value="GJQ08228.1"/>
    <property type="molecule type" value="Genomic_DNA"/>
</dbReference>
<dbReference type="InterPro" id="IPR036591">
    <property type="entry name" value="YggU-like_sf"/>
</dbReference>
<dbReference type="AlphaFoldDB" id="A0A9C7UM53"/>
<dbReference type="Gene3D" id="3.30.1200.10">
    <property type="entry name" value="YggU-like"/>
    <property type="match status" value="1"/>
</dbReference>
<dbReference type="Proteomes" id="UP001061958">
    <property type="component" value="Unassembled WGS sequence"/>
</dbReference>
<dbReference type="InterPro" id="IPR003746">
    <property type="entry name" value="DUF167"/>
</dbReference>
<sequence>MAWILSSPLKSTSSLPTRLSQVMTNNDRIPSYIQVKENQILLQVLVKPGSKRPGLLQTTGEQVILHVGARPKQGEANEELIERLAQLLHLRKSDISIESGGKGKKKIVSIKRVIDWQTIENIFNSA</sequence>